<reference evidence="1" key="1">
    <citation type="journal article" date="2015" name="Nature">
        <title>Complex archaea that bridge the gap between prokaryotes and eukaryotes.</title>
        <authorList>
            <person name="Spang A."/>
            <person name="Saw J.H."/>
            <person name="Jorgensen S.L."/>
            <person name="Zaremba-Niedzwiedzka K."/>
            <person name="Martijn J."/>
            <person name="Lind A.E."/>
            <person name="van Eijk R."/>
            <person name="Schleper C."/>
            <person name="Guy L."/>
            <person name="Ettema T.J."/>
        </authorList>
    </citation>
    <scope>NUCLEOTIDE SEQUENCE</scope>
</reference>
<evidence type="ECO:0000313" key="1">
    <source>
        <dbReference type="EMBL" id="KKL69988.1"/>
    </source>
</evidence>
<comment type="caution">
    <text evidence="1">The sequence shown here is derived from an EMBL/GenBank/DDBJ whole genome shotgun (WGS) entry which is preliminary data.</text>
</comment>
<dbReference type="AlphaFoldDB" id="A0A0F9E7I3"/>
<sequence>QPCDGCVNPLSDPQIRDRAADFRKNKVIWLYPYDNVQITIKTSPELDGEIWLVPKTIGGRPMIGWVFRDQQEQLAILNGRLPYYGARSGLVQPNVLYPADEVMDGVQLFEERAFTVNVQKNGNCVNVWLNTEAAMVLMGLNVWMRFLNADCSESLIPAVGPEQVMGIAATVCNDSGGDTLELTVAALEAYGAVNVGDVYAVYPEDGLTHIYGTVTDYNTGTDVLTLDFGADLACTYGGGMANAVVVKHADNTP</sequence>
<accession>A0A0F9E7I3</accession>
<protein>
    <submittedName>
        <fullName evidence="1">Uncharacterized protein</fullName>
    </submittedName>
</protein>
<proteinExistence type="predicted"/>
<gene>
    <name evidence="1" type="ORF">LCGC14_2109450</name>
</gene>
<feature type="non-terminal residue" evidence="1">
    <location>
        <position position="1"/>
    </location>
</feature>
<name>A0A0F9E7I3_9ZZZZ</name>
<organism evidence="1">
    <name type="scientific">marine sediment metagenome</name>
    <dbReference type="NCBI Taxonomy" id="412755"/>
    <lineage>
        <taxon>unclassified sequences</taxon>
        <taxon>metagenomes</taxon>
        <taxon>ecological metagenomes</taxon>
    </lineage>
</organism>
<dbReference type="EMBL" id="LAZR01026031">
    <property type="protein sequence ID" value="KKL69988.1"/>
    <property type="molecule type" value="Genomic_DNA"/>
</dbReference>